<dbReference type="RefSeq" id="WP_256029591.1">
    <property type="nucleotide sequence ID" value="NZ_JAHLKM010000009.1"/>
</dbReference>
<keyword evidence="8" id="KW-1185">Reference proteome</keyword>
<proteinExistence type="predicted"/>
<evidence type="ECO:0000259" key="6">
    <source>
        <dbReference type="PROSITE" id="PS51201"/>
    </source>
</evidence>
<gene>
    <name evidence="7" type="ORF">KM295_08780</name>
</gene>
<keyword evidence="2" id="KW-0813">Transport</keyword>
<evidence type="ECO:0000313" key="7">
    <source>
        <dbReference type="EMBL" id="MCQ4333568.1"/>
    </source>
</evidence>
<dbReference type="Gene3D" id="3.40.50.720">
    <property type="entry name" value="NAD(P)-binding Rossmann-like Domain"/>
    <property type="match status" value="1"/>
</dbReference>
<feature type="domain" description="RCK N-terminal" evidence="6">
    <location>
        <begin position="2"/>
        <end position="118"/>
    </location>
</feature>
<dbReference type="SUPFAM" id="SSF51735">
    <property type="entry name" value="NAD(P)-binding Rossmann-fold domains"/>
    <property type="match status" value="1"/>
</dbReference>
<evidence type="ECO:0000256" key="3">
    <source>
        <dbReference type="ARBA" id="ARBA00022538"/>
    </source>
</evidence>
<dbReference type="PANTHER" id="PTHR43833:SF5">
    <property type="entry name" value="TRK SYSTEM POTASSIUM UPTAKE PROTEIN TRKA"/>
    <property type="match status" value="1"/>
</dbReference>
<dbReference type="PANTHER" id="PTHR43833">
    <property type="entry name" value="POTASSIUM CHANNEL PROTEIN 2-RELATED-RELATED"/>
    <property type="match status" value="1"/>
</dbReference>
<evidence type="ECO:0000313" key="8">
    <source>
        <dbReference type="Proteomes" id="UP001139494"/>
    </source>
</evidence>
<protein>
    <submittedName>
        <fullName evidence="7">NAD-binding protein</fullName>
    </submittedName>
</protein>
<name>A0A9R1D6L1_9EURY</name>
<dbReference type="GO" id="GO:0005886">
    <property type="term" value="C:plasma membrane"/>
    <property type="evidence" value="ECO:0007669"/>
    <property type="project" value="InterPro"/>
</dbReference>
<dbReference type="InterPro" id="IPR006036">
    <property type="entry name" value="K_uptake_TrkA"/>
</dbReference>
<evidence type="ECO:0000256" key="2">
    <source>
        <dbReference type="ARBA" id="ARBA00022448"/>
    </source>
</evidence>
<keyword evidence="5" id="KW-0406">Ion transport</keyword>
<evidence type="ECO:0000256" key="4">
    <source>
        <dbReference type="ARBA" id="ARBA00022958"/>
    </source>
</evidence>
<dbReference type="PRINTS" id="PR00335">
    <property type="entry name" value="KUPTAKETRKA"/>
</dbReference>
<dbReference type="InterPro" id="IPR003148">
    <property type="entry name" value="RCK_N"/>
</dbReference>
<dbReference type="PROSITE" id="PS51201">
    <property type="entry name" value="RCK_N"/>
    <property type="match status" value="1"/>
</dbReference>
<dbReference type="Pfam" id="PF02254">
    <property type="entry name" value="TrkA_N"/>
    <property type="match status" value="1"/>
</dbReference>
<dbReference type="Proteomes" id="UP001139494">
    <property type="component" value="Unassembled WGS sequence"/>
</dbReference>
<keyword evidence="4" id="KW-0630">Potassium</keyword>
<reference evidence="7" key="1">
    <citation type="journal article" date="2023" name="Front. Microbiol.">
        <title>Genomic-based phylogenetic and metabolic analyses of the genus Natronomonas, and description of Natronomonas aquatica sp. nov.</title>
        <authorList>
            <person name="Garcia-Roldan A."/>
            <person name="Duran-Viseras A."/>
            <person name="de la Haba R.R."/>
            <person name="Corral P."/>
            <person name="Sanchez-Porro C."/>
            <person name="Ventosa A."/>
        </authorList>
    </citation>
    <scope>NUCLEOTIDE SEQUENCE</scope>
    <source>
        <strain evidence="7">F2-12</strain>
    </source>
</reference>
<keyword evidence="3" id="KW-0633">Potassium transport</keyword>
<accession>A0A9R1D6L1</accession>
<comment type="function">
    <text evidence="1">Part of a potassium transport system.</text>
</comment>
<dbReference type="GO" id="GO:0015079">
    <property type="term" value="F:potassium ion transmembrane transporter activity"/>
    <property type="evidence" value="ECO:0007669"/>
    <property type="project" value="InterPro"/>
</dbReference>
<dbReference type="AlphaFoldDB" id="A0A9R1D6L1"/>
<sequence length="135" mass="14645">MRKDVLVVGAGRVGYRVAERLGSQGHTVTVVEQDAARCDEISPRVDQVIQADGTDPAILKKTDIETFDTVAALTDDITANLTICETVHEQASEARTVLRIEEDGQQDYGYRSFVDHVVYPAAAGADIATEKIIKA</sequence>
<organism evidence="7 8">
    <name type="scientific">Natronomonas aquatica</name>
    <dbReference type="NCBI Taxonomy" id="2841590"/>
    <lineage>
        <taxon>Archaea</taxon>
        <taxon>Methanobacteriati</taxon>
        <taxon>Methanobacteriota</taxon>
        <taxon>Stenosarchaea group</taxon>
        <taxon>Halobacteria</taxon>
        <taxon>Halobacteriales</taxon>
        <taxon>Natronomonadaceae</taxon>
        <taxon>Natronomonas</taxon>
    </lineage>
</organism>
<evidence type="ECO:0000256" key="5">
    <source>
        <dbReference type="ARBA" id="ARBA00023065"/>
    </source>
</evidence>
<dbReference type="InterPro" id="IPR036291">
    <property type="entry name" value="NAD(P)-bd_dom_sf"/>
</dbReference>
<evidence type="ECO:0000256" key="1">
    <source>
        <dbReference type="ARBA" id="ARBA00003660"/>
    </source>
</evidence>
<comment type="caution">
    <text evidence="7">The sequence shown here is derived from an EMBL/GenBank/DDBJ whole genome shotgun (WGS) entry which is preliminary data.</text>
</comment>
<dbReference type="EMBL" id="JAHLKM010000009">
    <property type="protein sequence ID" value="MCQ4333568.1"/>
    <property type="molecule type" value="Genomic_DNA"/>
</dbReference>
<dbReference type="InterPro" id="IPR050721">
    <property type="entry name" value="Trk_Ktr_HKT_K-transport"/>
</dbReference>